<evidence type="ECO:0000256" key="1">
    <source>
        <dbReference type="ARBA" id="ARBA00000077"/>
    </source>
</evidence>
<evidence type="ECO:0000256" key="3">
    <source>
        <dbReference type="ARBA" id="ARBA00004065"/>
    </source>
</evidence>
<evidence type="ECO:0000256" key="11">
    <source>
        <dbReference type="ARBA" id="ARBA00022759"/>
    </source>
</evidence>
<keyword evidence="20" id="KW-1185">Reference proteome</keyword>
<dbReference type="CDD" id="cd07182">
    <property type="entry name" value="RNase_HII_bacteria_HII_like"/>
    <property type="match status" value="1"/>
</dbReference>
<dbReference type="RefSeq" id="WP_349641398.1">
    <property type="nucleotide sequence ID" value="NZ_CAWVOH010000001.1"/>
</dbReference>
<comment type="subcellular location">
    <subcellularLocation>
        <location evidence="4 14">Cytoplasm</location>
    </subcellularLocation>
</comment>
<dbReference type="HAMAP" id="MF_00052_B">
    <property type="entry name" value="RNase_HII_B"/>
    <property type="match status" value="1"/>
</dbReference>
<comment type="function">
    <text evidence="3 14 16">Endonuclease that specifically degrades the RNA of RNA-DNA hybrids.</text>
</comment>
<dbReference type="InterPro" id="IPR022898">
    <property type="entry name" value="RNase_HII"/>
</dbReference>
<evidence type="ECO:0000256" key="8">
    <source>
        <dbReference type="ARBA" id="ARBA00022490"/>
    </source>
</evidence>
<dbReference type="PROSITE" id="PS51975">
    <property type="entry name" value="RNASE_H_2"/>
    <property type="match status" value="1"/>
</dbReference>
<reference evidence="19 20" key="1">
    <citation type="submission" date="2024-01" db="EMBL/GenBank/DDBJ databases">
        <authorList>
            <person name="Botero Cardona J."/>
        </authorList>
    </citation>
    <scope>NUCLEOTIDE SEQUENCE [LARGE SCALE GENOMIC DNA]</scope>
    <source>
        <strain evidence="19 20">LMG 33000</strain>
    </source>
</reference>
<keyword evidence="17" id="KW-0175">Coiled coil</keyword>
<evidence type="ECO:0000256" key="4">
    <source>
        <dbReference type="ARBA" id="ARBA00004496"/>
    </source>
</evidence>
<accession>A0ABM9N3W5</accession>
<organism evidence="19 20">
    <name type="scientific">Eupransor demetentiae</name>
    <dbReference type="NCBI Taxonomy" id="3109584"/>
    <lineage>
        <taxon>Bacteria</taxon>
        <taxon>Bacillati</taxon>
        <taxon>Bacillota</taxon>
        <taxon>Bacilli</taxon>
        <taxon>Lactobacillales</taxon>
        <taxon>Lactobacillaceae</taxon>
        <taxon>Eupransor</taxon>
    </lineage>
</organism>
<dbReference type="EC" id="3.1.26.4" evidence="6 14"/>
<comment type="cofactor">
    <cofactor evidence="2">
        <name>Mg(2+)</name>
        <dbReference type="ChEBI" id="CHEBI:18420"/>
    </cofactor>
</comment>
<evidence type="ECO:0000256" key="14">
    <source>
        <dbReference type="HAMAP-Rule" id="MF_00052"/>
    </source>
</evidence>
<feature type="coiled-coil region" evidence="17">
    <location>
        <begin position="30"/>
        <end position="57"/>
    </location>
</feature>
<keyword evidence="9 14" id="KW-0540">Nuclease</keyword>
<dbReference type="Pfam" id="PF01351">
    <property type="entry name" value="RNase_HII"/>
    <property type="match status" value="1"/>
</dbReference>
<dbReference type="PANTHER" id="PTHR10954:SF18">
    <property type="entry name" value="RIBONUCLEASE HII"/>
    <property type="match status" value="1"/>
</dbReference>
<evidence type="ECO:0000313" key="19">
    <source>
        <dbReference type="EMBL" id="CAK8053849.1"/>
    </source>
</evidence>
<evidence type="ECO:0000256" key="16">
    <source>
        <dbReference type="RuleBase" id="RU003515"/>
    </source>
</evidence>
<evidence type="ECO:0000256" key="12">
    <source>
        <dbReference type="ARBA" id="ARBA00022801"/>
    </source>
</evidence>
<keyword evidence="8 14" id="KW-0963">Cytoplasm</keyword>
<keyword evidence="12 14" id="KW-0378">Hydrolase</keyword>
<dbReference type="Proteomes" id="UP001314241">
    <property type="component" value="Unassembled WGS sequence"/>
</dbReference>
<evidence type="ECO:0000256" key="9">
    <source>
        <dbReference type="ARBA" id="ARBA00022722"/>
    </source>
</evidence>
<protein>
    <recommendedName>
        <fullName evidence="7 14">Ribonuclease HII</fullName>
        <shortName evidence="14">RNase HII</shortName>
        <ecNumber evidence="6 14">3.1.26.4</ecNumber>
    </recommendedName>
</protein>
<comment type="similarity">
    <text evidence="5 14 16">Belongs to the RNase HII family.</text>
</comment>
<keyword evidence="13 14" id="KW-0464">Manganese</keyword>
<feature type="binding site" evidence="14 15">
    <location>
        <position position="168"/>
    </location>
    <ligand>
        <name>a divalent metal cation</name>
        <dbReference type="ChEBI" id="CHEBI:60240"/>
    </ligand>
</feature>
<evidence type="ECO:0000256" key="17">
    <source>
        <dbReference type="SAM" id="Coils"/>
    </source>
</evidence>
<evidence type="ECO:0000256" key="7">
    <source>
        <dbReference type="ARBA" id="ARBA00019179"/>
    </source>
</evidence>
<keyword evidence="11 14" id="KW-0255">Endonuclease</keyword>
<evidence type="ECO:0000256" key="2">
    <source>
        <dbReference type="ARBA" id="ARBA00001946"/>
    </source>
</evidence>
<feature type="binding site" evidence="14 15">
    <location>
        <position position="76"/>
    </location>
    <ligand>
        <name>a divalent metal cation</name>
        <dbReference type="ChEBI" id="CHEBI:60240"/>
    </ligand>
</feature>
<sequence length="253" mass="28030">MTDSIATIKAALRDIQADDARLKAWQDDSRKGVQALLKAYRRRIEKQEKAEAAYQKRFAYERGLWQAGYANIAGIDEVGRGPLAGPVVAAAVVLPHDFHEVAVNDSKQLSQTERERLEPLIKEEALAYGLGVVSPARIDEINIYEASREAMLQALNALEVRVDHLLVDAMVVETEIPQEKLIKGDAHSNSIAAASILAKVYRDRLMAAYDQQYPGYGFAHNDGYGTAEHLAAMAEKGITPIHRRSFAPVKKYC</sequence>
<dbReference type="InterPro" id="IPR036397">
    <property type="entry name" value="RNaseH_sf"/>
</dbReference>
<dbReference type="PANTHER" id="PTHR10954">
    <property type="entry name" value="RIBONUCLEASE H2 SUBUNIT A"/>
    <property type="match status" value="1"/>
</dbReference>
<feature type="binding site" evidence="14 15">
    <location>
        <position position="77"/>
    </location>
    <ligand>
        <name>a divalent metal cation</name>
        <dbReference type="ChEBI" id="CHEBI:60240"/>
    </ligand>
</feature>
<dbReference type="InterPro" id="IPR024567">
    <property type="entry name" value="RNase_HII/HIII_dom"/>
</dbReference>
<dbReference type="InterPro" id="IPR001352">
    <property type="entry name" value="RNase_HII/HIII"/>
</dbReference>
<gene>
    <name evidence="14" type="primary">rnhB</name>
    <name evidence="19" type="ORF">R54876_GBNLAHCA_00408</name>
</gene>
<comment type="catalytic activity">
    <reaction evidence="1 14 15 16">
        <text>Endonucleolytic cleavage to 5'-phosphomonoester.</text>
        <dbReference type="EC" id="3.1.26.4"/>
    </reaction>
</comment>
<comment type="cofactor">
    <cofactor evidence="14 15">
        <name>Mn(2+)</name>
        <dbReference type="ChEBI" id="CHEBI:29035"/>
    </cofactor>
    <cofactor evidence="14 15">
        <name>Mg(2+)</name>
        <dbReference type="ChEBI" id="CHEBI:18420"/>
    </cofactor>
    <text evidence="14 15">Manganese or magnesium. Binds 1 divalent metal ion per monomer in the absence of substrate. May bind a second metal ion after substrate binding.</text>
</comment>
<evidence type="ECO:0000256" key="15">
    <source>
        <dbReference type="PROSITE-ProRule" id="PRU01319"/>
    </source>
</evidence>
<evidence type="ECO:0000313" key="20">
    <source>
        <dbReference type="Proteomes" id="UP001314241"/>
    </source>
</evidence>
<feature type="domain" description="RNase H type-2" evidence="18">
    <location>
        <begin position="70"/>
        <end position="253"/>
    </location>
</feature>
<dbReference type="EMBL" id="CAWVOH010000001">
    <property type="protein sequence ID" value="CAK8053849.1"/>
    <property type="molecule type" value="Genomic_DNA"/>
</dbReference>
<name>A0ABM9N3W5_9LACO</name>
<dbReference type="NCBIfam" id="NF000594">
    <property type="entry name" value="PRK00015.1-1"/>
    <property type="match status" value="1"/>
</dbReference>
<evidence type="ECO:0000256" key="10">
    <source>
        <dbReference type="ARBA" id="ARBA00022723"/>
    </source>
</evidence>
<dbReference type="InterPro" id="IPR012337">
    <property type="entry name" value="RNaseH-like_sf"/>
</dbReference>
<dbReference type="Gene3D" id="3.30.420.10">
    <property type="entry name" value="Ribonuclease H-like superfamily/Ribonuclease H"/>
    <property type="match status" value="1"/>
</dbReference>
<evidence type="ECO:0000259" key="18">
    <source>
        <dbReference type="PROSITE" id="PS51975"/>
    </source>
</evidence>
<keyword evidence="10 14" id="KW-0479">Metal-binding</keyword>
<dbReference type="NCBIfam" id="NF000595">
    <property type="entry name" value="PRK00015.1-3"/>
    <property type="match status" value="1"/>
</dbReference>
<evidence type="ECO:0000256" key="6">
    <source>
        <dbReference type="ARBA" id="ARBA00012180"/>
    </source>
</evidence>
<evidence type="ECO:0000256" key="5">
    <source>
        <dbReference type="ARBA" id="ARBA00007383"/>
    </source>
</evidence>
<dbReference type="GO" id="GO:0004523">
    <property type="term" value="F:RNA-DNA hybrid ribonuclease activity"/>
    <property type="evidence" value="ECO:0007669"/>
    <property type="project" value="UniProtKB-EC"/>
</dbReference>
<evidence type="ECO:0000256" key="13">
    <source>
        <dbReference type="ARBA" id="ARBA00023211"/>
    </source>
</evidence>
<proteinExistence type="inferred from homology"/>
<dbReference type="SUPFAM" id="SSF53098">
    <property type="entry name" value="Ribonuclease H-like"/>
    <property type="match status" value="1"/>
</dbReference>
<comment type="caution">
    <text evidence="19">The sequence shown here is derived from an EMBL/GenBank/DDBJ whole genome shotgun (WGS) entry which is preliminary data.</text>
</comment>